<feature type="binding site" evidence="5">
    <location>
        <position position="129"/>
    </location>
    <ligand>
        <name>ATP</name>
        <dbReference type="ChEBI" id="CHEBI:30616"/>
    </ligand>
</feature>
<dbReference type="InterPro" id="IPR017441">
    <property type="entry name" value="Protein_kinase_ATP_BS"/>
</dbReference>
<dbReference type="Pfam" id="PF00069">
    <property type="entry name" value="Pkinase"/>
    <property type="match status" value="1"/>
</dbReference>
<evidence type="ECO:0000256" key="5">
    <source>
        <dbReference type="PROSITE-ProRule" id="PRU10141"/>
    </source>
</evidence>
<evidence type="ECO:0000256" key="3">
    <source>
        <dbReference type="ARBA" id="ARBA00022777"/>
    </source>
</evidence>
<evidence type="ECO:0000256" key="1">
    <source>
        <dbReference type="ARBA" id="ARBA00022679"/>
    </source>
</evidence>
<gene>
    <name evidence="8" type="ORF">SYV04_37490</name>
</gene>
<dbReference type="Gene3D" id="1.10.510.10">
    <property type="entry name" value="Transferase(Phosphotransferase) domain 1"/>
    <property type="match status" value="1"/>
</dbReference>
<dbReference type="PROSITE" id="PS00108">
    <property type="entry name" value="PROTEIN_KINASE_ST"/>
    <property type="match status" value="1"/>
</dbReference>
<feature type="domain" description="Protein kinase" evidence="7">
    <location>
        <begin position="100"/>
        <end position="370"/>
    </location>
</feature>
<dbReference type="InterPro" id="IPR041916">
    <property type="entry name" value="Anti_sigma_zinc_sf"/>
</dbReference>
<dbReference type="PROSITE" id="PS00107">
    <property type="entry name" value="PROTEIN_KINASE_ATP"/>
    <property type="match status" value="1"/>
</dbReference>
<dbReference type="GO" id="GO:0016301">
    <property type="term" value="F:kinase activity"/>
    <property type="evidence" value="ECO:0007669"/>
    <property type="project" value="UniProtKB-KW"/>
</dbReference>
<evidence type="ECO:0000256" key="2">
    <source>
        <dbReference type="ARBA" id="ARBA00022741"/>
    </source>
</evidence>
<dbReference type="InterPro" id="IPR000719">
    <property type="entry name" value="Prot_kinase_dom"/>
</dbReference>
<dbReference type="RefSeq" id="WP_321550857.1">
    <property type="nucleotide sequence ID" value="NZ_JAXIVS010000018.1"/>
</dbReference>
<dbReference type="CDD" id="cd14014">
    <property type="entry name" value="STKc_PknB_like"/>
    <property type="match status" value="1"/>
</dbReference>
<comment type="caution">
    <text evidence="8">The sequence shown here is derived from an EMBL/GenBank/DDBJ whole genome shotgun (WGS) entry which is preliminary data.</text>
</comment>
<evidence type="ECO:0000256" key="6">
    <source>
        <dbReference type="SAM" id="MobiDB-lite"/>
    </source>
</evidence>
<keyword evidence="4 5" id="KW-0067">ATP-binding</keyword>
<dbReference type="InterPro" id="IPR032789">
    <property type="entry name" value="T2SS-T3SS_pil_N"/>
</dbReference>
<dbReference type="SUPFAM" id="SSF56112">
    <property type="entry name" value="Protein kinase-like (PK-like)"/>
    <property type="match status" value="1"/>
</dbReference>
<proteinExistence type="predicted"/>
<evidence type="ECO:0000313" key="9">
    <source>
        <dbReference type="Proteomes" id="UP001291309"/>
    </source>
</evidence>
<evidence type="ECO:0000256" key="4">
    <source>
        <dbReference type="ARBA" id="ARBA00022840"/>
    </source>
</evidence>
<dbReference type="Pfam" id="PF13629">
    <property type="entry name" value="T2SS-T3SS_pil_N"/>
    <property type="match status" value="1"/>
</dbReference>
<dbReference type="PANTHER" id="PTHR43289">
    <property type="entry name" value="MITOGEN-ACTIVATED PROTEIN KINASE KINASE KINASE 20-RELATED"/>
    <property type="match status" value="1"/>
</dbReference>
<keyword evidence="3 8" id="KW-0418">Kinase</keyword>
<dbReference type="Proteomes" id="UP001291309">
    <property type="component" value="Unassembled WGS sequence"/>
</dbReference>
<keyword evidence="9" id="KW-1185">Reference proteome</keyword>
<reference evidence="8 9" key="1">
    <citation type="submission" date="2023-12" db="EMBL/GenBank/DDBJ databases">
        <title>the genome sequence of Hyalangium sp. s54d21.</title>
        <authorList>
            <person name="Zhang X."/>
        </authorList>
    </citation>
    <scope>NUCLEOTIDE SEQUENCE [LARGE SCALE GENOMIC DNA]</scope>
    <source>
        <strain evidence="9">s54d21</strain>
    </source>
</reference>
<dbReference type="Pfam" id="PF13490">
    <property type="entry name" value="zf-HC2"/>
    <property type="match status" value="1"/>
</dbReference>
<dbReference type="InterPro" id="IPR011009">
    <property type="entry name" value="Kinase-like_dom_sf"/>
</dbReference>
<keyword evidence="1" id="KW-0808">Transferase</keyword>
<dbReference type="PANTHER" id="PTHR43289:SF34">
    <property type="entry name" value="SERINE_THREONINE-PROTEIN KINASE YBDM-RELATED"/>
    <property type="match status" value="1"/>
</dbReference>
<dbReference type="InterPro" id="IPR027383">
    <property type="entry name" value="Znf_put"/>
</dbReference>
<feature type="region of interest" description="Disordered" evidence="6">
    <location>
        <begin position="70"/>
        <end position="89"/>
    </location>
</feature>
<dbReference type="InterPro" id="IPR008271">
    <property type="entry name" value="Ser/Thr_kinase_AS"/>
</dbReference>
<organism evidence="8 9">
    <name type="scientific">Hyalangium rubrum</name>
    <dbReference type="NCBI Taxonomy" id="3103134"/>
    <lineage>
        <taxon>Bacteria</taxon>
        <taxon>Pseudomonadati</taxon>
        <taxon>Myxococcota</taxon>
        <taxon>Myxococcia</taxon>
        <taxon>Myxococcales</taxon>
        <taxon>Cystobacterineae</taxon>
        <taxon>Archangiaceae</taxon>
        <taxon>Hyalangium</taxon>
    </lineage>
</organism>
<keyword evidence="2 5" id="KW-0547">Nucleotide-binding</keyword>
<protein>
    <submittedName>
        <fullName evidence="8">Protein kinase</fullName>
    </submittedName>
</protein>
<evidence type="ECO:0000259" key="7">
    <source>
        <dbReference type="PROSITE" id="PS50011"/>
    </source>
</evidence>
<accession>A0ABU5HFB5</accession>
<dbReference type="EMBL" id="JAXIVS010000018">
    <property type="protein sequence ID" value="MDY7232143.1"/>
    <property type="molecule type" value="Genomic_DNA"/>
</dbReference>
<sequence length="480" mass="50896">MNASAHSLPERCPDENALASFASGALSGPNASSVETHLDGCADCRALVAAVAAEHSATDAMSLQTRLDTGVPTQLDTGESLPPPVLEGPPLRPGEVLGRFVISGVLGAGGMGVVYAAEDPQLGRKVALKLLRSARADATEERQARLLREAQAMARLSHPNVLPVFDLGTEGGQVFLAMELVEGPTLAEWLRQRERPWREVVELFLEAGRGLAAAHRAGLVHRDFKPANVLVGRDGRPRVTDFGLVRVGASGEEVVAEAAAGGSELALTQAGAVPGTPAYMSPEQLAGRPVDARGDQFSFCVALYEALYGLRPFAAEAPPERRWTLRRPERGPRLPRQVKAALARGLALEVEDRFPSMDALLAVLARPPLLRGRWWALSLAAGLALAGVAVGTQREFADALSVDDLVPLSLAVDETSALEVPGVSRVAVEEPGIVDIVADGEQLHLVGLTPGATRLMVWTKDKQRHDFLVTVMGHPAPASR</sequence>
<dbReference type="Gene3D" id="3.30.200.20">
    <property type="entry name" value="Phosphorylase Kinase, domain 1"/>
    <property type="match status" value="1"/>
</dbReference>
<dbReference type="PROSITE" id="PS50011">
    <property type="entry name" value="PROTEIN_KINASE_DOM"/>
    <property type="match status" value="1"/>
</dbReference>
<name>A0ABU5HFB5_9BACT</name>
<evidence type="ECO:0000313" key="8">
    <source>
        <dbReference type="EMBL" id="MDY7232143.1"/>
    </source>
</evidence>
<dbReference type="Gene3D" id="1.10.10.1320">
    <property type="entry name" value="Anti-sigma factor, zinc-finger domain"/>
    <property type="match status" value="1"/>
</dbReference>